<keyword evidence="2" id="KW-1133">Transmembrane helix</keyword>
<evidence type="ECO:0000313" key="3">
    <source>
        <dbReference type="EMBL" id="KOO41149.1"/>
    </source>
</evidence>
<keyword evidence="2" id="KW-0472">Membrane</keyword>
<proteinExistence type="predicted"/>
<feature type="compositionally biased region" description="Polar residues" evidence="1">
    <location>
        <begin position="63"/>
        <end position="74"/>
    </location>
</feature>
<dbReference type="InterPro" id="IPR005625">
    <property type="entry name" value="PepSY-ass_TM"/>
</dbReference>
<sequence length="145" mass="15506">MKKTRKAHLWIGLITSVFLLMEAITGLVLSEPWLVGQQGHGEGEGHRSAMMGSSFAEGGSTAPAASTGESSFQKPNFKEGGPVASLYGTIRGLHEGKLGGANIKWVIDIAALSMIFLTVSGIYLSLKILLAQRKVKRRKLQAALE</sequence>
<evidence type="ECO:0000256" key="1">
    <source>
        <dbReference type="SAM" id="MobiDB-lite"/>
    </source>
</evidence>
<name>A0A0M0KQR0_9BACI</name>
<dbReference type="OrthoDB" id="1787325at2"/>
<dbReference type="Pfam" id="PF03929">
    <property type="entry name" value="PepSY_TM"/>
    <property type="match status" value="1"/>
</dbReference>
<keyword evidence="2" id="KW-0812">Transmembrane</keyword>
<dbReference type="STRING" id="284581.AMD01_19610"/>
<dbReference type="Proteomes" id="UP000037558">
    <property type="component" value="Unassembled WGS sequence"/>
</dbReference>
<feature type="transmembrane region" description="Helical" evidence="2">
    <location>
        <begin position="7"/>
        <end position="29"/>
    </location>
</feature>
<dbReference type="EMBL" id="LILC01000030">
    <property type="protein sequence ID" value="KOO41149.1"/>
    <property type="molecule type" value="Genomic_DNA"/>
</dbReference>
<keyword evidence="4" id="KW-1185">Reference proteome</keyword>
<reference evidence="4" key="1">
    <citation type="submission" date="2015-08" db="EMBL/GenBank/DDBJ databases">
        <title>Fjat-14210 dsm16467.</title>
        <authorList>
            <person name="Liu B."/>
            <person name="Wang J."/>
            <person name="Zhu Y."/>
            <person name="Liu G."/>
            <person name="Chen Q."/>
            <person name="Chen Z."/>
            <person name="Lan J."/>
            <person name="Che J."/>
            <person name="Ge C."/>
            <person name="Shi H."/>
            <person name="Pan Z."/>
            <person name="Liu X."/>
        </authorList>
    </citation>
    <scope>NUCLEOTIDE SEQUENCE [LARGE SCALE GENOMIC DNA]</scope>
    <source>
        <strain evidence="4">DSM 16467</strain>
    </source>
</reference>
<dbReference type="AlphaFoldDB" id="A0A0M0KQR0"/>
<gene>
    <name evidence="3" type="ORF">AMD01_19610</name>
</gene>
<feature type="transmembrane region" description="Helical" evidence="2">
    <location>
        <begin position="105"/>
        <end position="130"/>
    </location>
</feature>
<comment type="caution">
    <text evidence="3">The sequence shown here is derived from an EMBL/GenBank/DDBJ whole genome shotgun (WGS) entry which is preliminary data.</text>
</comment>
<accession>A0A0M0KQR0</accession>
<dbReference type="RefSeq" id="WP_053403133.1">
    <property type="nucleotide sequence ID" value="NZ_JAUKEN010000005.1"/>
</dbReference>
<feature type="region of interest" description="Disordered" evidence="1">
    <location>
        <begin position="39"/>
        <end position="77"/>
    </location>
</feature>
<evidence type="ECO:0000313" key="4">
    <source>
        <dbReference type="Proteomes" id="UP000037558"/>
    </source>
</evidence>
<organism evidence="3 4">
    <name type="scientific">Priestia koreensis</name>
    <dbReference type="NCBI Taxonomy" id="284581"/>
    <lineage>
        <taxon>Bacteria</taxon>
        <taxon>Bacillati</taxon>
        <taxon>Bacillota</taxon>
        <taxon>Bacilli</taxon>
        <taxon>Bacillales</taxon>
        <taxon>Bacillaceae</taxon>
        <taxon>Priestia</taxon>
    </lineage>
</organism>
<protein>
    <submittedName>
        <fullName evidence="3">Uncharacterized protein</fullName>
    </submittedName>
</protein>
<dbReference type="PATRIC" id="fig|284581.3.peg.4310"/>
<evidence type="ECO:0000256" key="2">
    <source>
        <dbReference type="SAM" id="Phobius"/>
    </source>
</evidence>